<proteinExistence type="predicted"/>
<feature type="domain" description="HTH tetR-type" evidence="3">
    <location>
        <begin position="7"/>
        <end position="72"/>
    </location>
</feature>
<dbReference type="InterPro" id="IPR001647">
    <property type="entry name" value="HTH_TetR"/>
</dbReference>
<dbReference type="EMBL" id="JBIAMX010000020">
    <property type="protein sequence ID" value="MFF0546329.1"/>
    <property type="molecule type" value="Genomic_DNA"/>
</dbReference>
<evidence type="ECO:0000313" key="4">
    <source>
        <dbReference type="EMBL" id="MFF0546329.1"/>
    </source>
</evidence>
<keyword evidence="1 2" id="KW-0238">DNA-binding</keyword>
<dbReference type="PROSITE" id="PS50977">
    <property type="entry name" value="HTH_TETR_2"/>
    <property type="match status" value="1"/>
</dbReference>
<dbReference type="InterPro" id="IPR036271">
    <property type="entry name" value="Tet_transcr_reg_TetR-rel_C_sf"/>
</dbReference>
<accession>A0ABW6PVD5</accession>
<feature type="DNA-binding region" description="H-T-H motif" evidence="2">
    <location>
        <begin position="35"/>
        <end position="54"/>
    </location>
</feature>
<keyword evidence="5" id="KW-1185">Reference proteome</keyword>
<organism evidence="4 5">
    <name type="scientific">Nocardia thailandica</name>
    <dbReference type="NCBI Taxonomy" id="257275"/>
    <lineage>
        <taxon>Bacteria</taxon>
        <taxon>Bacillati</taxon>
        <taxon>Actinomycetota</taxon>
        <taxon>Actinomycetes</taxon>
        <taxon>Mycobacteriales</taxon>
        <taxon>Nocardiaceae</taxon>
        <taxon>Nocardia</taxon>
    </lineage>
</organism>
<protein>
    <submittedName>
        <fullName evidence="4">TetR/AcrR family transcriptional regulator</fullName>
    </submittedName>
</protein>
<sequence>MNEATTPPAGPRALANRRRILEQAGVELLRNPGASMEDIAAAAGIVRRTLYGHFPTREALVEGILDQAFVQIESALTEIDLTRPPAVASAATTIRLWAVGDEFCLLFRLMGDDIRPRVIERLAPVREVAEKLIEAGKRQGVFSDHLPTPILARVLPEMVIAMLQAHADGDWPDEHAAEAAARACLIAQGMPPTDAADAAREAADSLRPAALPS</sequence>
<evidence type="ECO:0000256" key="2">
    <source>
        <dbReference type="PROSITE-ProRule" id="PRU00335"/>
    </source>
</evidence>
<gene>
    <name evidence="4" type="ORF">ACFYTF_26190</name>
</gene>
<dbReference type="InterPro" id="IPR050109">
    <property type="entry name" value="HTH-type_TetR-like_transc_reg"/>
</dbReference>
<evidence type="ECO:0000313" key="5">
    <source>
        <dbReference type="Proteomes" id="UP001601444"/>
    </source>
</evidence>
<dbReference type="SUPFAM" id="SSF48498">
    <property type="entry name" value="Tetracyclin repressor-like, C-terminal domain"/>
    <property type="match status" value="1"/>
</dbReference>
<comment type="caution">
    <text evidence="4">The sequence shown here is derived from an EMBL/GenBank/DDBJ whole genome shotgun (WGS) entry which is preliminary data.</text>
</comment>
<reference evidence="4 5" key="1">
    <citation type="submission" date="2024-10" db="EMBL/GenBank/DDBJ databases">
        <title>The Natural Products Discovery Center: Release of the First 8490 Sequenced Strains for Exploring Actinobacteria Biosynthetic Diversity.</title>
        <authorList>
            <person name="Kalkreuter E."/>
            <person name="Kautsar S.A."/>
            <person name="Yang D."/>
            <person name="Bader C.D."/>
            <person name="Teijaro C.N."/>
            <person name="Fluegel L."/>
            <person name="Davis C.M."/>
            <person name="Simpson J.R."/>
            <person name="Lauterbach L."/>
            <person name="Steele A.D."/>
            <person name="Gui C."/>
            <person name="Meng S."/>
            <person name="Li G."/>
            <person name="Viehrig K."/>
            <person name="Ye F."/>
            <person name="Su P."/>
            <person name="Kiefer A.F."/>
            <person name="Nichols A."/>
            <person name="Cepeda A.J."/>
            <person name="Yan W."/>
            <person name="Fan B."/>
            <person name="Jiang Y."/>
            <person name="Adhikari A."/>
            <person name="Zheng C.-J."/>
            <person name="Schuster L."/>
            <person name="Cowan T.M."/>
            <person name="Smanski M.J."/>
            <person name="Chevrette M.G."/>
            <person name="De Carvalho L.P.S."/>
            <person name="Shen B."/>
        </authorList>
    </citation>
    <scope>NUCLEOTIDE SEQUENCE [LARGE SCALE GENOMIC DNA]</scope>
    <source>
        <strain evidence="4 5">NPDC004045</strain>
    </source>
</reference>
<dbReference type="RefSeq" id="WP_387702705.1">
    <property type="nucleotide sequence ID" value="NZ_JBIAMX010000020.1"/>
</dbReference>
<evidence type="ECO:0000259" key="3">
    <source>
        <dbReference type="PROSITE" id="PS50977"/>
    </source>
</evidence>
<dbReference type="PANTHER" id="PTHR30055:SF209">
    <property type="entry name" value="POSSIBLE TRANSCRIPTIONAL REGULATORY PROTEIN (PROBABLY TETR-FAMILY)"/>
    <property type="match status" value="1"/>
</dbReference>
<dbReference type="PANTHER" id="PTHR30055">
    <property type="entry name" value="HTH-TYPE TRANSCRIPTIONAL REGULATOR RUTR"/>
    <property type="match status" value="1"/>
</dbReference>
<dbReference type="Gene3D" id="1.10.357.10">
    <property type="entry name" value="Tetracycline Repressor, domain 2"/>
    <property type="match status" value="1"/>
</dbReference>
<evidence type="ECO:0000256" key="1">
    <source>
        <dbReference type="ARBA" id="ARBA00023125"/>
    </source>
</evidence>
<name>A0ABW6PVD5_9NOCA</name>
<dbReference type="Pfam" id="PF00440">
    <property type="entry name" value="TetR_N"/>
    <property type="match status" value="1"/>
</dbReference>
<dbReference type="Proteomes" id="UP001601444">
    <property type="component" value="Unassembled WGS sequence"/>
</dbReference>
<dbReference type="InterPro" id="IPR009057">
    <property type="entry name" value="Homeodomain-like_sf"/>
</dbReference>
<dbReference type="SUPFAM" id="SSF46689">
    <property type="entry name" value="Homeodomain-like"/>
    <property type="match status" value="1"/>
</dbReference>